<dbReference type="STRING" id="207559.Dde_0128"/>
<evidence type="ECO:0000256" key="3">
    <source>
        <dbReference type="ARBA" id="ARBA00022741"/>
    </source>
</evidence>
<feature type="domain" description="Four-carbon acid sugar kinase N-terminal" evidence="7">
    <location>
        <begin position="5"/>
        <end position="225"/>
    </location>
</feature>
<evidence type="ECO:0000313" key="10">
    <source>
        <dbReference type="Proteomes" id="UP000002710"/>
    </source>
</evidence>
<dbReference type="Gene3D" id="3.40.50.10840">
    <property type="entry name" value="Putative sugar-binding, N-terminal domain"/>
    <property type="match status" value="1"/>
</dbReference>
<gene>
    <name evidence="9" type="ordered locus">Dde_0128</name>
</gene>
<dbReference type="GO" id="GO:0016301">
    <property type="term" value="F:kinase activity"/>
    <property type="evidence" value="ECO:0007669"/>
    <property type="project" value="UniProtKB-KW"/>
</dbReference>
<evidence type="ECO:0000259" key="7">
    <source>
        <dbReference type="Pfam" id="PF07005"/>
    </source>
</evidence>
<dbReference type="Proteomes" id="UP000002710">
    <property type="component" value="Chromosome"/>
</dbReference>
<evidence type="ECO:0000256" key="6">
    <source>
        <dbReference type="ARBA" id="ARBA00023277"/>
    </source>
</evidence>
<proteinExistence type="inferred from homology"/>
<dbReference type="SUPFAM" id="SSF142764">
    <property type="entry name" value="YgbK-like"/>
    <property type="match status" value="1"/>
</dbReference>
<dbReference type="AlphaFoldDB" id="Q317G7"/>
<organism evidence="9 10">
    <name type="scientific">Oleidesulfovibrio alaskensis (strain ATCC BAA-1058 / DSM 17464 / G20)</name>
    <name type="common">Desulfovibrio alaskensis</name>
    <dbReference type="NCBI Taxonomy" id="207559"/>
    <lineage>
        <taxon>Bacteria</taxon>
        <taxon>Pseudomonadati</taxon>
        <taxon>Thermodesulfobacteriota</taxon>
        <taxon>Desulfovibrionia</taxon>
        <taxon>Desulfovibrionales</taxon>
        <taxon>Desulfovibrionaceae</taxon>
        <taxon>Oleidesulfovibrio</taxon>
    </lineage>
</organism>
<comment type="similarity">
    <text evidence="1">Belongs to the four-carbon acid sugar kinase family.</text>
</comment>
<keyword evidence="3" id="KW-0547">Nucleotide-binding</keyword>
<evidence type="ECO:0000256" key="5">
    <source>
        <dbReference type="ARBA" id="ARBA00022840"/>
    </source>
</evidence>
<evidence type="ECO:0000256" key="4">
    <source>
        <dbReference type="ARBA" id="ARBA00022777"/>
    </source>
</evidence>
<name>Q317G7_OLEA2</name>
<evidence type="ECO:0000313" key="9">
    <source>
        <dbReference type="EMBL" id="ABB36929.1"/>
    </source>
</evidence>
<dbReference type="InterPro" id="IPR042213">
    <property type="entry name" value="NBD_C_sf"/>
</dbReference>
<sequence>MTRYAVIADDLTGAGDTGVQFAKAGLRTRILTHNWSAEDLNGVDVAVVQTESRAMPPQEAYAAVKQAAQRLQAAGVQPLYKKVDSTLRGQIGPEIDAVMDVWGLELALLCPAFPENGRTLIGGYLLAGGEPVSRTSIGADPVSPVRQSHIPSLLAAQSSRPAIGLSLAEMTRGDSYLESIFTEARRRSAIIVADAADPQDIALLESLVARFAPRALFVGSAGLAAPVAARLAQSSAGRRPVVTVVGSVNPVSRGQLKQLQHEGTGLLLVTADELLLDDRHWQTALRAKAETLAAMLRRGEDVAVATPGNREEVQDLLERGAGIGLERRPLTARVAARTTQVVHEALALLQDGEKPSGLVLTGGDMAHAMLAHLNTAGMDLIAEVSPGIPVGRLSGGHADGVKVVTKAGGFGTQGALVQAVRTLRELD</sequence>
<dbReference type="Pfam" id="PF17042">
    <property type="entry name" value="NBD_C"/>
    <property type="match status" value="1"/>
</dbReference>
<evidence type="ECO:0000256" key="1">
    <source>
        <dbReference type="ARBA" id="ARBA00005715"/>
    </source>
</evidence>
<dbReference type="InterPro" id="IPR010737">
    <property type="entry name" value="4-carb_acid_sugar_kinase_N"/>
</dbReference>
<dbReference type="GO" id="GO:0005524">
    <property type="term" value="F:ATP binding"/>
    <property type="evidence" value="ECO:0007669"/>
    <property type="project" value="UniProtKB-KW"/>
</dbReference>
<evidence type="ECO:0000256" key="2">
    <source>
        <dbReference type="ARBA" id="ARBA00022679"/>
    </source>
</evidence>
<dbReference type="EMBL" id="CP000112">
    <property type="protein sequence ID" value="ABB36929.1"/>
    <property type="molecule type" value="Genomic_DNA"/>
</dbReference>
<keyword evidence="2" id="KW-0808">Transferase</keyword>
<reference evidence="9 10" key="1">
    <citation type="journal article" date="2011" name="J. Bacteriol.">
        <title>Complete genome sequence and updated annotation of Desulfovibrio alaskensis G20.</title>
        <authorList>
            <person name="Hauser L.J."/>
            <person name="Land M.L."/>
            <person name="Brown S.D."/>
            <person name="Larimer F."/>
            <person name="Keller K.L."/>
            <person name="Rapp-Giles B.J."/>
            <person name="Price M.N."/>
            <person name="Lin M."/>
            <person name="Bruce D.C."/>
            <person name="Detter J.C."/>
            <person name="Tapia R."/>
            <person name="Han C.S."/>
            <person name="Goodwin L.A."/>
            <person name="Cheng J.F."/>
            <person name="Pitluck S."/>
            <person name="Copeland A."/>
            <person name="Lucas S."/>
            <person name="Nolan M."/>
            <person name="Lapidus A.L."/>
            <person name="Palumbo A.V."/>
            <person name="Wall J.D."/>
        </authorList>
    </citation>
    <scope>NUCLEOTIDE SEQUENCE [LARGE SCALE GENOMIC DNA]</scope>
    <source>
        <strain evidence="10">ATCC BAA 1058 / DSM 17464 / G20</strain>
    </source>
</reference>
<dbReference type="KEGG" id="dde:Dde_0128"/>
<evidence type="ECO:0000259" key="8">
    <source>
        <dbReference type="Pfam" id="PF17042"/>
    </source>
</evidence>
<feature type="domain" description="Four-carbon acid sugar kinase nucleotide binding" evidence="8">
    <location>
        <begin position="242"/>
        <end position="416"/>
    </location>
</feature>
<dbReference type="InterPro" id="IPR037051">
    <property type="entry name" value="4-carb_acid_sugar_kinase_N_sf"/>
</dbReference>
<dbReference type="Pfam" id="PF07005">
    <property type="entry name" value="SBD_N"/>
    <property type="match status" value="1"/>
</dbReference>
<keyword evidence="10" id="KW-1185">Reference proteome</keyword>
<dbReference type="InterPro" id="IPR031475">
    <property type="entry name" value="NBD_C"/>
</dbReference>
<dbReference type="Gene3D" id="3.40.980.20">
    <property type="entry name" value="Four-carbon acid sugar kinase, nucleotide binding domain"/>
    <property type="match status" value="1"/>
</dbReference>
<keyword evidence="4" id="KW-0418">Kinase</keyword>
<accession>Q317G7</accession>
<keyword evidence="6" id="KW-0119">Carbohydrate metabolism</keyword>
<dbReference type="eggNOG" id="COG3395">
    <property type="taxonomic scope" value="Bacteria"/>
</dbReference>
<dbReference type="HOGENOM" id="CLU_029424_0_1_7"/>
<keyword evidence="5" id="KW-0067">ATP-binding</keyword>
<dbReference type="RefSeq" id="WP_011366301.1">
    <property type="nucleotide sequence ID" value="NC_007519.1"/>
</dbReference>
<protein>
    <submittedName>
        <fullName evidence="9">Type III effector Hrp-dependent outer protein</fullName>
    </submittedName>
</protein>